<accession>A0ABC8Z266</accession>
<keyword evidence="4" id="KW-1185">Reference proteome</keyword>
<dbReference type="PANTHER" id="PTHR33923:SF2">
    <property type="entry name" value="CALMODULIN-BINDING PROTEIN-RELATED"/>
    <property type="match status" value="1"/>
</dbReference>
<protein>
    <recommendedName>
        <fullName evidence="2">Calmodulin-binding domain-containing protein</fullName>
    </recommendedName>
</protein>
<feature type="region of interest" description="Disordered" evidence="1">
    <location>
        <begin position="248"/>
        <end position="303"/>
    </location>
</feature>
<dbReference type="SMART" id="SM01054">
    <property type="entry name" value="CaM_binding"/>
    <property type="match status" value="1"/>
</dbReference>
<dbReference type="InterPro" id="IPR044681">
    <property type="entry name" value="PICBP-like"/>
</dbReference>
<feature type="region of interest" description="Disordered" evidence="1">
    <location>
        <begin position="1"/>
        <end position="75"/>
    </location>
</feature>
<evidence type="ECO:0000313" key="4">
    <source>
        <dbReference type="Proteomes" id="UP001497457"/>
    </source>
</evidence>
<dbReference type="Proteomes" id="UP001497457">
    <property type="component" value="Chromosome 18b"/>
</dbReference>
<feature type="compositionally biased region" description="Basic and acidic residues" evidence="1">
    <location>
        <begin position="422"/>
        <end position="434"/>
    </location>
</feature>
<dbReference type="PANTHER" id="PTHR33923">
    <property type="entry name" value="CALMODULIN-BINDING PROTEIN-RELATED"/>
    <property type="match status" value="1"/>
</dbReference>
<gene>
    <name evidence="3" type="ORF">URODEC1_LOCUS39677</name>
</gene>
<feature type="domain" description="Calmodulin-binding" evidence="2">
    <location>
        <begin position="307"/>
        <end position="418"/>
    </location>
</feature>
<dbReference type="EMBL" id="OZ075128">
    <property type="protein sequence ID" value="CAL4952690.1"/>
    <property type="molecule type" value="Genomic_DNA"/>
</dbReference>
<name>A0ABC8Z266_9POAL</name>
<evidence type="ECO:0000256" key="1">
    <source>
        <dbReference type="SAM" id="MobiDB-lite"/>
    </source>
</evidence>
<organism evidence="3 4">
    <name type="scientific">Urochloa decumbens</name>
    <dbReference type="NCBI Taxonomy" id="240449"/>
    <lineage>
        <taxon>Eukaryota</taxon>
        <taxon>Viridiplantae</taxon>
        <taxon>Streptophyta</taxon>
        <taxon>Embryophyta</taxon>
        <taxon>Tracheophyta</taxon>
        <taxon>Spermatophyta</taxon>
        <taxon>Magnoliopsida</taxon>
        <taxon>Liliopsida</taxon>
        <taxon>Poales</taxon>
        <taxon>Poaceae</taxon>
        <taxon>PACMAD clade</taxon>
        <taxon>Panicoideae</taxon>
        <taxon>Panicodae</taxon>
        <taxon>Paniceae</taxon>
        <taxon>Melinidinae</taxon>
        <taxon>Urochloa</taxon>
    </lineage>
</organism>
<feature type="compositionally biased region" description="Polar residues" evidence="1">
    <location>
        <begin position="436"/>
        <end position="446"/>
    </location>
</feature>
<dbReference type="AlphaFoldDB" id="A0ABC8Z266"/>
<sequence length="446" mass="47141">MVQRKQARKKPKDPGVVLDWDAVQARGDPGSRGGGMARAPLPGYMRATSCSDAKAGTGGRAAASPAAPPPPPVAKREPVRAKVVFTAAAAAPRVGRATCSSTMKGPGAGGAHLCPYGYCSLKGHVHPSVAPLSSFVASRRRLIKTQQSMKLKGASPFRKPSNGDGFFVEIRAGAGAAAPTVGSDATCSDLSAEEVDAMVRRMEYVMFDSLSCGDGAGSRAKDLGASVDGSCGSSDVISDASVELLGSTTKHHRGREEAALPDHEDDDFGACKSDISEELDAKNERNFPGDSTGNTPKGSSVGSISSALSGISFEDVTSDCSDAASSQMNKLSIARRRRTSEEGGKQMRPFKPKPPNFLPAETGPEAEKVDLRHLTADDRRTAEEWMVDYALRKAVKKLARAQKRKVEMLVQAFETVLPTVANEKKQQQQDDDKASFTLTRPSQACS</sequence>
<reference evidence="3" key="1">
    <citation type="submission" date="2024-10" db="EMBL/GenBank/DDBJ databases">
        <authorList>
            <person name="Ryan C."/>
        </authorList>
    </citation>
    <scope>NUCLEOTIDE SEQUENCE [LARGE SCALE GENOMIC DNA]</scope>
</reference>
<evidence type="ECO:0000259" key="2">
    <source>
        <dbReference type="SMART" id="SM01054"/>
    </source>
</evidence>
<proteinExistence type="predicted"/>
<feature type="region of interest" description="Disordered" evidence="1">
    <location>
        <begin position="324"/>
        <end position="366"/>
    </location>
</feature>
<evidence type="ECO:0000313" key="3">
    <source>
        <dbReference type="EMBL" id="CAL4952690.1"/>
    </source>
</evidence>
<dbReference type="Pfam" id="PF07839">
    <property type="entry name" value="CaM_binding"/>
    <property type="match status" value="1"/>
</dbReference>
<feature type="compositionally biased region" description="Basic residues" evidence="1">
    <location>
        <begin position="1"/>
        <end position="11"/>
    </location>
</feature>
<dbReference type="InterPro" id="IPR012417">
    <property type="entry name" value="CaM-bd_dom_pln"/>
</dbReference>
<feature type="region of interest" description="Disordered" evidence="1">
    <location>
        <begin position="419"/>
        <end position="446"/>
    </location>
</feature>